<evidence type="ECO:0000256" key="1">
    <source>
        <dbReference type="SAM" id="MobiDB-lite"/>
    </source>
</evidence>
<gene>
    <name evidence="2" type="ORF">SAMN02745134_00251</name>
</gene>
<dbReference type="AlphaFoldDB" id="A0A1W1WZP8"/>
<dbReference type="RefSeq" id="WP_084113458.1">
    <property type="nucleotide sequence ID" value="NZ_FWXH01000002.1"/>
</dbReference>
<proteinExistence type="predicted"/>
<protein>
    <submittedName>
        <fullName evidence="2">Uncharacterized protein</fullName>
    </submittedName>
</protein>
<accession>A0A1W1WZP8</accession>
<keyword evidence="3" id="KW-1185">Reference proteome</keyword>
<dbReference type="EMBL" id="FWXH01000002">
    <property type="protein sequence ID" value="SMC17189.1"/>
    <property type="molecule type" value="Genomic_DNA"/>
</dbReference>
<feature type="compositionally biased region" description="Polar residues" evidence="1">
    <location>
        <begin position="115"/>
        <end position="124"/>
    </location>
</feature>
<sequence length="132" mass="15052">MSKILDLSIYEEDTLDIKTPKGNTIRVKKPTEEISIKLISYQSKAQKITESDLADETNIINLMNMLKDLTKSILSNNKDQIEINDEYLKENDINYSMELAIMGAYTEFMSEVVSDPNSKSPQTRTIKKKVGK</sequence>
<feature type="region of interest" description="Disordered" evidence="1">
    <location>
        <begin position="113"/>
        <end position="132"/>
    </location>
</feature>
<dbReference type="Proteomes" id="UP000192468">
    <property type="component" value="Unassembled WGS sequence"/>
</dbReference>
<dbReference type="OrthoDB" id="9875340at2"/>
<evidence type="ECO:0000313" key="2">
    <source>
        <dbReference type="EMBL" id="SMC17189.1"/>
    </source>
</evidence>
<dbReference type="STRING" id="1121291.SAMN02745134_00251"/>
<organism evidence="2 3">
    <name type="scientific">Clostridium acidisoli DSM 12555</name>
    <dbReference type="NCBI Taxonomy" id="1121291"/>
    <lineage>
        <taxon>Bacteria</taxon>
        <taxon>Bacillati</taxon>
        <taxon>Bacillota</taxon>
        <taxon>Clostridia</taxon>
        <taxon>Eubacteriales</taxon>
        <taxon>Clostridiaceae</taxon>
        <taxon>Clostridium</taxon>
    </lineage>
</organism>
<name>A0A1W1WZP8_9CLOT</name>
<evidence type="ECO:0000313" key="3">
    <source>
        <dbReference type="Proteomes" id="UP000192468"/>
    </source>
</evidence>
<reference evidence="2 3" key="1">
    <citation type="submission" date="2017-04" db="EMBL/GenBank/DDBJ databases">
        <authorList>
            <person name="Afonso C.L."/>
            <person name="Miller P.J."/>
            <person name="Scott M.A."/>
            <person name="Spackman E."/>
            <person name="Goraichik I."/>
            <person name="Dimitrov K.M."/>
            <person name="Suarez D.L."/>
            <person name="Swayne D.E."/>
        </authorList>
    </citation>
    <scope>NUCLEOTIDE SEQUENCE [LARGE SCALE GENOMIC DNA]</scope>
    <source>
        <strain evidence="2 3">DSM 12555</strain>
    </source>
</reference>